<comment type="caution">
    <text evidence="1">The sequence shown here is derived from an EMBL/GenBank/DDBJ whole genome shotgun (WGS) entry which is preliminary data.</text>
</comment>
<name>A0ABT7ZNT8_9BACL</name>
<dbReference type="EMBL" id="JASDCQ010000005">
    <property type="protein sequence ID" value="MDN3428834.1"/>
    <property type="molecule type" value="Genomic_DNA"/>
</dbReference>
<dbReference type="SUPFAM" id="SSF52833">
    <property type="entry name" value="Thioredoxin-like"/>
    <property type="match status" value="1"/>
</dbReference>
<organism evidence="1 2">
    <name type="scientific">Planococcus notacanthi</name>
    <dbReference type="NCBI Taxonomy" id="3035188"/>
    <lineage>
        <taxon>Bacteria</taxon>
        <taxon>Bacillati</taxon>
        <taxon>Bacillota</taxon>
        <taxon>Bacilli</taxon>
        <taxon>Bacillales</taxon>
        <taxon>Caryophanaceae</taxon>
        <taxon>Planococcus</taxon>
    </lineage>
</organism>
<sequence length="114" mass="13129">MQKEISIEVYGTEVICASCVNAPSSIDTYEWLEAAISRKYKDQPFSITYIDIEKPIELDHQKDYAQRILDDEFFYPLVLVEGEVVGEGYVQLKPVYRELEKHGFTEANEKSAQS</sequence>
<keyword evidence="2" id="KW-1185">Reference proteome</keyword>
<dbReference type="PIRSF" id="PIRSF010603">
    <property type="entry name" value="UCP010603"/>
    <property type="match status" value="1"/>
</dbReference>
<dbReference type="InterPro" id="IPR036249">
    <property type="entry name" value="Thioredoxin-like_sf"/>
</dbReference>
<dbReference type="Gene3D" id="3.40.30.30">
    <property type="entry name" value="Hypothetical protein sa0798"/>
    <property type="match status" value="1"/>
</dbReference>
<dbReference type="RefSeq" id="WP_290186678.1">
    <property type="nucleotide sequence ID" value="NZ_JASDCQ010000005.1"/>
</dbReference>
<accession>A0ABT7ZNT8</accession>
<evidence type="ECO:0000313" key="2">
    <source>
        <dbReference type="Proteomes" id="UP001225873"/>
    </source>
</evidence>
<dbReference type="Pfam" id="PF07315">
    <property type="entry name" value="DUF1462"/>
    <property type="match status" value="1"/>
</dbReference>
<reference evidence="1 2" key="1">
    <citation type="submission" date="2023-03" db="EMBL/GenBank/DDBJ databases">
        <authorList>
            <person name="Uniacke-Lowe S."/>
            <person name="Ross P."/>
            <person name="Hill C."/>
        </authorList>
    </citation>
    <scope>NUCLEOTIDE SEQUENCE [LARGE SCALE GENOMIC DNA]</scope>
    <source>
        <strain evidence="1 2">APC 4016</strain>
    </source>
</reference>
<gene>
    <name evidence="1" type="ORF">QMA01_16185</name>
</gene>
<proteinExistence type="predicted"/>
<dbReference type="InterPro" id="IPR009190">
    <property type="entry name" value="DUF1462"/>
</dbReference>
<protein>
    <submittedName>
        <fullName evidence="1">YuzD family protein</fullName>
    </submittedName>
</protein>
<dbReference type="InterPro" id="IPR038218">
    <property type="entry name" value="YuzD-like_sp"/>
</dbReference>
<dbReference type="Proteomes" id="UP001225873">
    <property type="component" value="Unassembled WGS sequence"/>
</dbReference>
<evidence type="ECO:0000313" key="1">
    <source>
        <dbReference type="EMBL" id="MDN3428834.1"/>
    </source>
</evidence>